<dbReference type="InterPro" id="IPR036544">
    <property type="entry name" value="QCR7_sf"/>
</dbReference>
<evidence type="ECO:0000313" key="11">
    <source>
        <dbReference type="Proteomes" id="UP001303889"/>
    </source>
</evidence>
<evidence type="ECO:0000256" key="1">
    <source>
        <dbReference type="ARBA" id="ARBA00004443"/>
    </source>
</evidence>
<organism evidence="10 11">
    <name type="scientific">Staphylotrichum tortipilum</name>
    <dbReference type="NCBI Taxonomy" id="2831512"/>
    <lineage>
        <taxon>Eukaryota</taxon>
        <taxon>Fungi</taxon>
        <taxon>Dikarya</taxon>
        <taxon>Ascomycota</taxon>
        <taxon>Pezizomycotina</taxon>
        <taxon>Sordariomycetes</taxon>
        <taxon>Sordariomycetidae</taxon>
        <taxon>Sordariales</taxon>
        <taxon>Chaetomiaceae</taxon>
        <taxon>Staphylotrichum</taxon>
    </lineage>
</organism>
<comment type="caution">
    <text evidence="10">The sequence shown here is derived from an EMBL/GenBank/DDBJ whole genome shotgun (WGS) entry which is preliminary data.</text>
</comment>
<dbReference type="PIRSF" id="PIRSF000022">
    <property type="entry name" value="Bc1_14K"/>
    <property type="match status" value="1"/>
</dbReference>
<dbReference type="Proteomes" id="UP001303889">
    <property type="component" value="Unassembled WGS sequence"/>
</dbReference>
<keyword evidence="7 9" id="KW-0496">Mitochondrion</keyword>
<keyword evidence="8 9" id="KW-0472">Membrane</keyword>
<evidence type="ECO:0000256" key="8">
    <source>
        <dbReference type="ARBA" id="ARBA00023136"/>
    </source>
</evidence>
<keyword evidence="11" id="KW-1185">Reference proteome</keyword>
<evidence type="ECO:0000256" key="4">
    <source>
        <dbReference type="ARBA" id="ARBA00022660"/>
    </source>
</evidence>
<comment type="subcellular location">
    <subcellularLocation>
        <location evidence="1">Mitochondrion inner membrane</location>
        <topology evidence="1">Peripheral membrane protein</topology>
        <orientation evidence="1">Matrix side</orientation>
    </subcellularLocation>
</comment>
<evidence type="ECO:0000256" key="6">
    <source>
        <dbReference type="ARBA" id="ARBA00022982"/>
    </source>
</evidence>
<dbReference type="SUPFAM" id="SSF81524">
    <property type="entry name" value="14 kDa protein of cytochrome bc1 complex (Ubiquinol-cytochrome c reductase)"/>
    <property type="match status" value="1"/>
</dbReference>
<sequence length="125" mass="14491">MPIAPSFAPAVLKRPWLTKLLMPVAQWYVNAAGYRQMGLRADDLICEENEQVLKALSRLSSKESYDRVYRLRRATQLSLQQKILPKNEWTRPEEDIPYLSPILEQIYAEVAEKDCLNTMTVAKEH</sequence>
<comment type="similarity">
    <text evidence="2 9">Belongs to the UQCRB/QCR7 family.</text>
</comment>
<comment type="function">
    <text evidence="9">Component of the ubiquinol-cytochrome c oxidoreductase, a multisubunit transmembrane complex that is part of the mitochondrial electron transport chain which drives oxidative phosphorylation.</text>
</comment>
<dbReference type="InterPro" id="IPR003197">
    <property type="entry name" value="QCR7"/>
</dbReference>
<reference evidence="10" key="2">
    <citation type="submission" date="2023-05" db="EMBL/GenBank/DDBJ databases">
        <authorList>
            <consortium name="Lawrence Berkeley National Laboratory"/>
            <person name="Steindorff A."/>
            <person name="Hensen N."/>
            <person name="Bonometti L."/>
            <person name="Westerberg I."/>
            <person name="Brannstrom I.O."/>
            <person name="Guillou S."/>
            <person name="Cros-Aarteil S."/>
            <person name="Calhoun S."/>
            <person name="Haridas S."/>
            <person name="Kuo A."/>
            <person name="Mondo S."/>
            <person name="Pangilinan J."/>
            <person name="Riley R."/>
            <person name="Labutti K."/>
            <person name="Andreopoulos B."/>
            <person name="Lipzen A."/>
            <person name="Chen C."/>
            <person name="Yanf M."/>
            <person name="Daum C."/>
            <person name="Ng V."/>
            <person name="Clum A."/>
            <person name="Ohm R."/>
            <person name="Martin F."/>
            <person name="Silar P."/>
            <person name="Natvig D."/>
            <person name="Lalanne C."/>
            <person name="Gautier V."/>
            <person name="Ament-Velasquez S.L."/>
            <person name="Kruys A."/>
            <person name="Hutchinson M.I."/>
            <person name="Powell A.J."/>
            <person name="Barry K."/>
            <person name="Miller A.N."/>
            <person name="Grigoriev I.V."/>
            <person name="Debuchy R."/>
            <person name="Gladieux P."/>
            <person name="Thoren M.H."/>
            <person name="Johannesson H."/>
        </authorList>
    </citation>
    <scope>NUCLEOTIDE SEQUENCE</scope>
    <source>
        <strain evidence="10">CBS 103.79</strain>
    </source>
</reference>
<dbReference type="Gene3D" id="1.10.1090.10">
    <property type="entry name" value="Cytochrome b-c1 complex subunit 7"/>
    <property type="match status" value="1"/>
</dbReference>
<dbReference type="AlphaFoldDB" id="A0AAN6MRH8"/>
<evidence type="ECO:0000256" key="7">
    <source>
        <dbReference type="ARBA" id="ARBA00023128"/>
    </source>
</evidence>
<evidence type="ECO:0000256" key="2">
    <source>
        <dbReference type="ARBA" id="ARBA00008554"/>
    </source>
</evidence>
<dbReference type="GO" id="GO:0045275">
    <property type="term" value="C:respiratory chain complex III"/>
    <property type="evidence" value="ECO:0007669"/>
    <property type="project" value="InterPro"/>
</dbReference>
<evidence type="ECO:0000256" key="3">
    <source>
        <dbReference type="ARBA" id="ARBA00022448"/>
    </source>
</evidence>
<accession>A0AAN6MRH8</accession>
<keyword evidence="3 9" id="KW-0813">Transport</keyword>
<evidence type="ECO:0000256" key="9">
    <source>
        <dbReference type="PIRNR" id="PIRNR000022"/>
    </source>
</evidence>
<gene>
    <name evidence="10" type="ORF">C8A05DRAFT_41880</name>
</gene>
<dbReference type="PANTHER" id="PTHR12022">
    <property type="entry name" value="UBIQUINOL-CYTOCHROME C REDUCTASE COMPLEX 14 KD PROTEIN"/>
    <property type="match status" value="1"/>
</dbReference>
<reference evidence="10" key="1">
    <citation type="journal article" date="2023" name="Mol. Phylogenet. Evol.">
        <title>Genome-scale phylogeny and comparative genomics of the fungal order Sordariales.</title>
        <authorList>
            <person name="Hensen N."/>
            <person name="Bonometti L."/>
            <person name="Westerberg I."/>
            <person name="Brannstrom I.O."/>
            <person name="Guillou S."/>
            <person name="Cros-Aarteil S."/>
            <person name="Calhoun S."/>
            <person name="Haridas S."/>
            <person name="Kuo A."/>
            <person name="Mondo S."/>
            <person name="Pangilinan J."/>
            <person name="Riley R."/>
            <person name="LaButti K."/>
            <person name="Andreopoulos B."/>
            <person name="Lipzen A."/>
            <person name="Chen C."/>
            <person name="Yan M."/>
            <person name="Daum C."/>
            <person name="Ng V."/>
            <person name="Clum A."/>
            <person name="Steindorff A."/>
            <person name="Ohm R.A."/>
            <person name="Martin F."/>
            <person name="Silar P."/>
            <person name="Natvig D.O."/>
            <person name="Lalanne C."/>
            <person name="Gautier V."/>
            <person name="Ament-Velasquez S.L."/>
            <person name="Kruys A."/>
            <person name="Hutchinson M.I."/>
            <person name="Powell A.J."/>
            <person name="Barry K."/>
            <person name="Miller A.N."/>
            <person name="Grigoriev I.V."/>
            <person name="Debuchy R."/>
            <person name="Gladieux P."/>
            <person name="Hiltunen Thoren M."/>
            <person name="Johannesson H."/>
        </authorList>
    </citation>
    <scope>NUCLEOTIDE SEQUENCE</scope>
    <source>
        <strain evidence="10">CBS 103.79</strain>
    </source>
</reference>
<keyword evidence="6 9" id="KW-0249">Electron transport</keyword>
<dbReference type="FunFam" id="1.10.1090.10:FF:000001">
    <property type="entry name" value="Cytochrome b-c1 complex subunit 7"/>
    <property type="match status" value="1"/>
</dbReference>
<dbReference type="Pfam" id="PF02271">
    <property type="entry name" value="UCR_14kD"/>
    <property type="match status" value="1"/>
</dbReference>
<proteinExistence type="inferred from homology"/>
<dbReference type="EMBL" id="MU855370">
    <property type="protein sequence ID" value="KAK3905113.1"/>
    <property type="molecule type" value="Genomic_DNA"/>
</dbReference>
<keyword evidence="5 9" id="KW-0999">Mitochondrion inner membrane</keyword>
<keyword evidence="4 9" id="KW-0679">Respiratory chain</keyword>
<protein>
    <recommendedName>
        <fullName evidence="9">Cytochrome b-c1 complex subunit 7</fullName>
    </recommendedName>
</protein>
<evidence type="ECO:0000313" key="10">
    <source>
        <dbReference type="EMBL" id="KAK3905113.1"/>
    </source>
</evidence>
<dbReference type="PANTHER" id="PTHR12022:SF0">
    <property type="entry name" value="CYTOCHROME B-C1 COMPLEX SUBUNIT 7"/>
    <property type="match status" value="1"/>
</dbReference>
<evidence type="ECO:0000256" key="5">
    <source>
        <dbReference type="ARBA" id="ARBA00022792"/>
    </source>
</evidence>
<dbReference type="GO" id="GO:0005743">
    <property type="term" value="C:mitochondrial inner membrane"/>
    <property type="evidence" value="ECO:0007669"/>
    <property type="project" value="UniProtKB-SubCell"/>
</dbReference>
<dbReference type="GO" id="GO:0006122">
    <property type="term" value="P:mitochondrial electron transport, ubiquinol to cytochrome c"/>
    <property type="evidence" value="ECO:0007669"/>
    <property type="project" value="InterPro"/>
</dbReference>
<name>A0AAN6MRH8_9PEZI</name>